<name>A0ACD3B2U2_9AGAR</name>
<keyword evidence="2" id="KW-1185">Reference proteome</keyword>
<dbReference type="EMBL" id="ML208291">
    <property type="protein sequence ID" value="TFK71937.1"/>
    <property type="molecule type" value="Genomic_DNA"/>
</dbReference>
<reference evidence="1 2" key="1">
    <citation type="journal article" date="2019" name="Nat. Ecol. Evol.">
        <title>Megaphylogeny resolves global patterns of mushroom evolution.</title>
        <authorList>
            <person name="Varga T."/>
            <person name="Krizsan K."/>
            <person name="Foldi C."/>
            <person name="Dima B."/>
            <person name="Sanchez-Garcia M."/>
            <person name="Sanchez-Ramirez S."/>
            <person name="Szollosi G.J."/>
            <person name="Szarkandi J.G."/>
            <person name="Papp V."/>
            <person name="Albert L."/>
            <person name="Andreopoulos W."/>
            <person name="Angelini C."/>
            <person name="Antonin V."/>
            <person name="Barry K.W."/>
            <person name="Bougher N.L."/>
            <person name="Buchanan P."/>
            <person name="Buyck B."/>
            <person name="Bense V."/>
            <person name="Catcheside P."/>
            <person name="Chovatia M."/>
            <person name="Cooper J."/>
            <person name="Damon W."/>
            <person name="Desjardin D."/>
            <person name="Finy P."/>
            <person name="Geml J."/>
            <person name="Haridas S."/>
            <person name="Hughes K."/>
            <person name="Justo A."/>
            <person name="Karasinski D."/>
            <person name="Kautmanova I."/>
            <person name="Kiss B."/>
            <person name="Kocsube S."/>
            <person name="Kotiranta H."/>
            <person name="LaButti K.M."/>
            <person name="Lechner B.E."/>
            <person name="Liimatainen K."/>
            <person name="Lipzen A."/>
            <person name="Lukacs Z."/>
            <person name="Mihaltcheva S."/>
            <person name="Morgado L.N."/>
            <person name="Niskanen T."/>
            <person name="Noordeloos M.E."/>
            <person name="Ohm R.A."/>
            <person name="Ortiz-Santana B."/>
            <person name="Ovrebo C."/>
            <person name="Racz N."/>
            <person name="Riley R."/>
            <person name="Savchenko A."/>
            <person name="Shiryaev A."/>
            <person name="Soop K."/>
            <person name="Spirin V."/>
            <person name="Szebenyi C."/>
            <person name="Tomsovsky M."/>
            <person name="Tulloss R.E."/>
            <person name="Uehling J."/>
            <person name="Grigoriev I.V."/>
            <person name="Vagvolgyi C."/>
            <person name="Papp T."/>
            <person name="Martin F.M."/>
            <person name="Miettinen O."/>
            <person name="Hibbett D.S."/>
            <person name="Nagy L.G."/>
        </authorList>
    </citation>
    <scope>NUCLEOTIDE SEQUENCE [LARGE SCALE GENOMIC DNA]</scope>
    <source>
        <strain evidence="1 2">NL-1719</strain>
    </source>
</reference>
<sequence>MYCSKTVFRCFRRIERFGDRVTGAAGRYFVIIAAVLIGLGTFTFFDVITPSLSYPWVTIPICVLIAFNLHMHYFWVCTVPPGFLDVPPQQPGSNFFWAKPRNSSRRSGIRGKPLTQGVQWSSSTQEIVITRAAVMRCRKCGETKPERTHHCRICNRCVLKYDHHCPMLDLGINQCVGIYNERHFVMFMIYLVLATSCFTALGYPFMLQTLGLVDDNWDYYSPQALYMLMYILSPVLGLCVFAMLLYHLSSIASGESSVEAHDHEVYKKLAKQRGEEFVNSYDVGRWKNFEYFFNIGPNGYPWTTLIFPYRIMPYTDGRSWARKPGYEVHGGVRNGEELTDEDFDDEDD</sequence>
<proteinExistence type="predicted"/>
<dbReference type="Proteomes" id="UP000308600">
    <property type="component" value="Unassembled WGS sequence"/>
</dbReference>
<evidence type="ECO:0000313" key="2">
    <source>
        <dbReference type="Proteomes" id="UP000308600"/>
    </source>
</evidence>
<accession>A0ACD3B2U2</accession>
<gene>
    <name evidence="1" type="ORF">BDN72DRAFT_764131</name>
</gene>
<protein>
    <submittedName>
        <fullName evidence="1">Zf-DHHC-domain-containing protein</fullName>
    </submittedName>
</protein>
<organism evidence="1 2">
    <name type="scientific">Pluteus cervinus</name>
    <dbReference type="NCBI Taxonomy" id="181527"/>
    <lineage>
        <taxon>Eukaryota</taxon>
        <taxon>Fungi</taxon>
        <taxon>Dikarya</taxon>
        <taxon>Basidiomycota</taxon>
        <taxon>Agaricomycotina</taxon>
        <taxon>Agaricomycetes</taxon>
        <taxon>Agaricomycetidae</taxon>
        <taxon>Agaricales</taxon>
        <taxon>Pluteineae</taxon>
        <taxon>Pluteaceae</taxon>
        <taxon>Pluteus</taxon>
    </lineage>
</organism>
<evidence type="ECO:0000313" key="1">
    <source>
        <dbReference type="EMBL" id="TFK71937.1"/>
    </source>
</evidence>